<reference evidence="4" key="1">
    <citation type="submission" date="2018-05" db="EMBL/GenBank/DDBJ databases">
        <authorList>
            <person name="Lanie J.A."/>
            <person name="Ng W.-L."/>
            <person name="Kazmierczak K.M."/>
            <person name="Andrzejewski T.M."/>
            <person name="Davidsen T.M."/>
            <person name="Wayne K.J."/>
            <person name="Tettelin H."/>
            <person name="Glass J.I."/>
            <person name="Rusch D."/>
            <person name="Podicherti R."/>
            <person name="Tsui H.-C.T."/>
            <person name="Winkler M.E."/>
        </authorList>
    </citation>
    <scope>NUCLEOTIDE SEQUENCE</scope>
</reference>
<dbReference type="InterPro" id="IPR020046">
    <property type="entry name" value="5-3_exonucl_a-hlix_arch_N"/>
</dbReference>
<feature type="non-terminal residue" evidence="4">
    <location>
        <position position="1"/>
    </location>
</feature>
<gene>
    <name evidence="4" type="ORF">METZ01_LOCUS379313</name>
</gene>
<dbReference type="InterPro" id="IPR002421">
    <property type="entry name" value="5-3_exonuclease"/>
</dbReference>
<dbReference type="GO" id="GO:0003677">
    <property type="term" value="F:DNA binding"/>
    <property type="evidence" value="ECO:0007669"/>
    <property type="project" value="InterPro"/>
</dbReference>
<dbReference type="PANTHER" id="PTHR42646:SF2">
    <property type="entry name" value="5'-3' EXONUCLEASE FAMILY PROTEIN"/>
    <property type="match status" value="1"/>
</dbReference>
<dbReference type="Pfam" id="PF02739">
    <property type="entry name" value="5_3_exonuc_N"/>
    <property type="match status" value="1"/>
</dbReference>
<dbReference type="GO" id="GO:0017108">
    <property type="term" value="F:5'-flap endonuclease activity"/>
    <property type="evidence" value="ECO:0007669"/>
    <property type="project" value="InterPro"/>
</dbReference>
<dbReference type="SUPFAM" id="SSF88723">
    <property type="entry name" value="PIN domain-like"/>
    <property type="match status" value="1"/>
</dbReference>
<keyword evidence="2" id="KW-0378">Hydrolase</keyword>
<accession>A0A382TWM1</accession>
<dbReference type="GO" id="GO:0008409">
    <property type="term" value="F:5'-3' exonuclease activity"/>
    <property type="evidence" value="ECO:0007669"/>
    <property type="project" value="InterPro"/>
</dbReference>
<dbReference type="Gene3D" id="3.40.50.1010">
    <property type="entry name" value="5'-nuclease"/>
    <property type="match status" value="1"/>
</dbReference>
<evidence type="ECO:0000256" key="2">
    <source>
        <dbReference type="ARBA" id="ARBA00022801"/>
    </source>
</evidence>
<dbReference type="PANTHER" id="PTHR42646">
    <property type="entry name" value="FLAP ENDONUCLEASE XNI"/>
    <property type="match status" value="1"/>
</dbReference>
<keyword evidence="1" id="KW-0540">Nuclease</keyword>
<protein>
    <recommendedName>
        <fullName evidence="3">5'-3' exonuclease domain-containing protein</fullName>
    </recommendedName>
</protein>
<dbReference type="AlphaFoldDB" id="A0A382TWM1"/>
<dbReference type="CDD" id="cd09859">
    <property type="entry name" value="PIN_53EXO"/>
    <property type="match status" value="1"/>
</dbReference>
<dbReference type="SMART" id="SM00475">
    <property type="entry name" value="53EXOc"/>
    <property type="match status" value="1"/>
</dbReference>
<evidence type="ECO:0000313" key="4">
    <source>
        <dbReference type="EMBL" id="SVD26459.1"/>
    </source>
</evidence>
<feature type="domain" description="5'-3' exonuclease" evidence="3">
    <location>
        <begin position="1"/>
        <end position="156"/>
    </location>
</feature>
<dbReference type="EMBL" id="UINC01139728">
    <property type="protein sequence ID" value="SVD26459.1"/>
    <property type="molecule type" value="Genomic_DNA"/>
</dbReference>
<dbReference type="InterPro" id="IPR038969">
    <property type="entry name" value="FEN"/>
</dbReference>
<feature type="non-terminal residue" evidence="4">
    <location>
        <position position="156"/>
    </location>
</feature>
<dbReference type="InterPro" id="IPR029060">
    <property type="entry name" value="PIN-like_dom_sf"/>
</dbReference>
<evidence type="ECO:0000256" key="1">
    <source>
        <dbReference type="ARBA" id="ARBA00022722"/>
    </source>
</evidence>
<name>A0A382TWM1_9ZZZZ</name>
<dbReference type="GO" id="GO:0033567">
    <property type="term" value="P:DNA replication, Okazaki fragment processing"/>
    <property type="evidence" value="ECO:0007669"/>
    <property type="project" value="InterPro"/>
</dbReference>
<proteinExistence type="predicted"/>
<sequence length="156" mass="17702">VLLIDGLNTFIRSFSVNPSLNEDGSHVGGLVGFMKSIRFAINKFKPTRCVIIFDGKNGSKPRQKIFSLYKGGRKVRSRLNRNVDWNLAPHDEQQSMKLQLGRLVEYLEHLPLTLLAYDNLEADDVISYVSNVTLKDSKSTIMSTDKDFLQLVDDRV</sequence>
<organism evidence="4">
    <name type="scientific">marine metagenome</name>
    <dbReference type="NCBI Taxonomy" id="408172"/>
    <lineage>
        <taxon>unclassified sequences</taxon>
        <taxon>metagenomes</taxon>
        <taxon>ecological metagenomes</taxon>
    </lineage>
</organism>
<evidence type="ECO:0000259" key="3">
    <source>
        <dbReference type="SMART" id="SM00475"/>
    </source>
</evidence>